<evidence type="ECO:0000313" key="4">
    <source>
        <dbReference type="WBParaSite" id="ALUE_0000377701-mRNA-1"/>
    </source>
</evidence>
<dbReference type="Gene3D" id="3.40.800.20">
    <property type="entry name" value="Histone deacetylase domain"/>
    <property type="match status" value="1"/>
</dbReference>
<dbReference type="AlphaFoldDB" id="A0A9J2P1S9"/>
<dbReference type="GO" id="GO:0000118">
    <property type="term" value="C:histone deacetylase complex"/>
    <property type="evidence" value="ECO:0007669"/>
    <property type="project" value="TreeGrafter"/>
</dbReference>
<dbReference type="PRINTS" id="PR01270">
    <property type="entry name" value="HDASUPER"/>
</dbReference>
<dbReference type="InterPro" id="IPR023696">
    <property type="entry name" value="Ureohydrolase_dom_sf"/>
</dbReference>
<keyword evidence="3" id="KW-1185">Reference proteome</keyword>
<dbReference type="PANTHER" id="PTHR10625:SF45">
    <property type="entry name" value="HISTONE DEACETYLASE DOMAIN-CONTAINING PROTEIN"/>
    <property type="match status" value="1"/>
</dbReference>
<protein>
    <submittedName>
        <fullName evidence="4">Histone deacetylase domain-containing protein</fullName>
    </submittedName>
</protein>
<dbReference type="Pfam" id="PF00850">
    <property type="entry name" value="Hist_deacetyl"/>
    <property type="match status" value="1"/>
</dbReference>
<dbReference type="PANTHER" id="PTHR10625">
    <property type="entry name" value="HISTONE DEACETYLASE HDAC1-RELATED"/>
    <property type="match status" value="1"/>
</dbReference>
<dbReference type="WBParaSite" id="ALUE_0000377701-mRNA-1">
    <property type="protein sequence ID" value="ALUE_0000377701-mRNA-1"/>
    <property type="gene ID" value="ALUE_0000377701"/>
</dbReference>
<evidence type="ECO:0000313" key="3">
    <source>
        <dbReference type="Proteomes" id="UP000036681"/>
    </source>
</evidence>
<comment type="catalytic activity">
    <reaction evidence="1">
        <text>N(6)-acetyl-L-lysyl-[histone] + H2O = L-lysyl-[histone] + acetate</text>
        <dbReference type="Rhea" id="RHEA:58196"/>
        <dbReference type="Rhea" id="RHEA-COMP:9845"/>
        <dbReference type="Rhea" id="RHEA-COMP:11338"/>
        <dbReference type="ChEBI" id="CHEBI:15377"/>
        <dbReference type="ChEBI" id="CHEBI:29969"/>
        <dbReference type="ChEBI" id="CHEBI:30089"/>
        <dbReference type="ChEBI" id="CHEBI:61930"/>
        <dbReference type="EC" id="3.5.1.98"/>
    </reaction>
</comment>
<reference evidence="4" key="1">
    <citation type="submission" date="2023-03" db="UniProtKB">
        <authorList>
            <consortium name="WormBaseParasite"/>
        </authorList>
    </citation>
    <scope>IDENTIFICATION</scope>
</reference>
<dbReference type="Proteomes" id="UP000036681">
    <property type="component" value="Unplaced"/>
</dbReference>
<accession>A0A9J2P1S9</accession>
<dbReference type="GO" id="GO:0040029">
    <property type="term" value="P:epigenetic regulation of gene expression"/>
    <property type="evidence" value="ECO:0007669"/>
    <property type="project" value="TreeGrafter"/>
</dbReference>
<name>A0A9J2P1S9_ASCLU</name>
<dbReference type="SUPFAM" id="SSF52768">
    <property type="entry name" value="Arginase/deacetylase"/>
    <property type="match status" value="1"/>
</dbReference>
<dbReference type="CDD" id="cd10002">
    <property type="entry name" value="HDAC10_HDAC6-dom1"/>
    <property type="match status" value="1"/>
</dbReference>
<evidence type="ECO:0000256" key="1">
    <source>
        <dbReference type="ARBA" id="ARBA00048287"/>
    </source>
</evidence>
<dbReference type="InterPro" id="IPR000286">
    <property type="entry name" value="HDACs"/>
</dbReference>
<organism evidence="3 4">
    <name type="scientific">Ascaris lumbricoides</name>
    <name type="common">Giant roundworm</name>
    <dbReference type="NCBI Taxonomy" id="6252"/>
    <lineage>
        <taxon>Eukaryota</taxon>
        <taxon>Metazoa</taxon>
        <taxon>Ecdysozoa</taxon>
        <taxon>Nematoda</taxon>
        <taxon>Chromadorea</taxon>
        <taxon>Rhabditida</taxon>
        <taxon>Spirurina</taxon>
        <taxon>Ascaridomorpha</taxon>
        <taxon>Ascaridoidea</taxon>
        <taxon>Ascarididae</taxon>
        <taxon>Ascaris</taxon>
    </lineage>
</organism>
<dbReference type="InterPro" id="IPR023801">
    <property type="entry name" value="His_deacetylse_dom"/>
</dbReference>
<dbReference type="InterPro" id="IPR037138">
    <property type="entry name" value="His_deacetylse_dom_sf"/>
</dbReference>
<sequence>MKAELTEHPELDCPEGLKMCESRNPPPRKVFFISSLAMTNHKCEWDDEHIEVPERLESILTYLTSGETDVLDECEILQPCSANVDDIRLVHSDSYIEMISKTTQMNIDELESFCSGFEDVYANGQTYNACMLSAGCALEAMKAVMAERNGFAGAFAAIRPPGHHASQKSACGFCFFNNVAICAKKARQMGVKRVLIVDWDVHAGQGTQYCIDDDENIRLISMHRYEYGKFWPQLPESAVKHSYANTLNVTLNRTGLGDAEYVAFMKHIVVPVIADFLPSLILVSCGFDASYGDPEGRMKVTPGAYQWMTHILVMQSIKLNARLCLLLEGGYFVETLPVSVEFCLKGLLGHPLPYIPLKFCDELFLNSVHTVAVHYGAQFPSLQLLADVTGMIRQLKGIKEIKLIEAEYEGIREFSIPYPTRGVYRRAPKNVVDGYYEEVTWIIQSYYYETEEPRKLVLYFDEKTIQDETSESVIITVDKMASMELVKQFLQRHVCEASLGVVEDISIKKSEFSTDHSLKKKKMTVDVYRATTANICIALLKIFDEGFASDLEHMLLFDC</sequence>
<dbReference type="GO" id="GO:0141221">
    <property type="term" value="F:histone deacetylase activity, hydrolytic mechanism"/>
    <property type="evidence" value="ECO:0007669"/>
    <property type="project" value="UniProtKB-EC"/>
</dbReference>
<evidence type="ECO:0000259" key="2">
    <source>
        <dbReference type="Pfam" id="PF00850"/>
    </source>
</evidence>
<feature type="domain" description="Histone deacetylase" evidence="2">
    <location>
        <begin position="49"/>
        <end position="346"/>
    </location>
</feature>
<proteinExistence type="predicted"/>